<feature type="compositionally biased region" description="Low complexity" evidence="1">
    <location>
        <begin position="117"/>
        <end position="132"/>
    </location>
</feature>
<organism evidence="3 4">
    <name type="scientific">Actinophytocola oryzae</name>
    <dbReference type="NCBI Taxonomy" id="502181"/>
    <lineage>
        <taxon>Bacteria</taxon>
        <taxon>Bacillati</taxon>
        <taxon>Actinomycetota</taxon>
        <taxon>Actinomycetes</taxon>
        <taxon>Pseudonocardiales</taxon>
        <taxon>Pseudonocardiaceae</taxon>
    </lineage>
</organism>
<keyword evidence="2" id="KW-0812">Transmembrane</keyword>
<keyword evidence="4" id="KW-1185">Reference proteome</keyword>
<feature type="compositionally biased region" description="Pro residues" evidence="1">
    <location>
        <begin position="40"/>
        <end position="51"/>
    </location>
</feature>
<feature type="transmembrane region" description="Helical" evidence="2">
    <location>
        <begin position="180"/>
        <end position="200"/>
    </location>
</feature>
<sequence>MTWQEELRQLDSALAGGDLSANEYRKRRDEILAAASSAQPPSPVIGPPTGPQPVVAEGAEAHDAAEVTQVVSIENGESEADVTQIITDPAKSNGTEHTQIVAPVTDAPTTPAPPEQPQAQQNQQGQPPQWATLPPTHTAATGIASFPPVPPQVGGPAVTPLDAQDLFTSNKPARGGPKPLLIVVAVVVVLAIAGGAVWFLGFRDSDDTNTAGQETSQDNGPKAPEPVDITKIELPGEAADNAGTMDIGRASELQVIAPSEATLLADAGAKQVTYSGYSDENYRYLLYAYKSDSAAAAKELTGKILDVQKGLGFTDTKVEGVPGDVTMTTVSNRDAAALRGVYTYGDTTIQLSVLQIPVGDIAELHAQFQQAMTAVTDAAPPTK</sequence>
<evidence type="ECO:0000256" key="1">
    <source>
        <dbReference type="SAM" id="MobiDB-lite"/>
    </source>
</evidence>
<evidence type="ECO:0000256" key="2">
    <source>
        <dbReference type="SAM" id="Phobius"/>
    </source>
</evidence>
<dbReference type="EMBL" id="SOCP01000006">
    <property type="protein sequence ID" value="TDV50890.1"/>
    <property type="molecule type" value="Genomic_DNA"/>
</dbReference>
<protein>
    <submittedName>
        <fullName evidence="3">Uncharacterized protein</fullName>
    </submittedName>
</protein>
<proteinExistence type="predicted"/>
<evidence type="ECO:0000313" key="4">
    <source>
        <dbReference type="Proteomes" id="UP000294927"/>
    </source>
</evidence>
<feature type="region of interest" description="Disordered" evidence="1">
    <location>
        <begin position="1"/>
        <end position="55"/>
    </location>
</feature>
<keyword evidence="2" id="KW-1133">Transmembrane helix</keyword>
<gene>
    <name evidence="3" type="ORF">CLV71_106235</name>
</gene>
<dbReference type="AlphaFoldDB" id="A0A4R7VMP6"/>
<reference evidence="3 4" key="1">
    <citation type="submission" date="2019-03" db="EMBL/GenBank/DDBJ databases">
        <title>Genomic Encyclopedia of Archaeal and Bacterial Type Strains, Phase II (KMG-II): from individual species to whole genera.</title>
        <authorList>
            <person name="Goeker M."/>
        </authorList>
    </citation>
    <scope>NUCLEOTIDE SEQUENCE [LARGE SCALE GENOMIC DNA]</scope>
    <source>
        <strain evidence="3 4">DSM 45499</strain>
    </source>
</reference>
<evidence type="ECO:0000313" key="3">
    <source>
        <dbReference type="EMBL" id="TDV50890.1"/>
    </source>
</evidence>
<feature type="region of interest" description="Disordered" evidence="1">
    <location>
        <begin position="104"/>
        <end position="145"/>
    </location>
</feature>
<dbReference type="Proteomes" id="UP000294927">
    <property type="component" value="Unassembled WGS sequence"/>
</dbReference>
<name>A0A4R7VMP6_9PSEU</name>
<comment type="caution">
    <text evidence="3">The sequence shown here is derived from an EMBL/GenBank/DDBJ whole genome shotgun (WGS) entry which is preliminary data.</text>
</comment>
<accession>A0A4R7VMP6</accession>
<keyword evidence="2" id="KW-0472">Membrane</keyword>